<dbReference type="SUPFAM" id="SSF52058">
    <property type="entry name" value="L domain-like"/>
    <property type="match status" value="1"/>
</dbReference>
<evidence type="ECO:0000256" key="1">
    <source>
        <dbReference type="SAM" id="MobiDB-lite"/>
    </source>
</evidence>
<dbReference type="EMBL" id="RDQH01000338">
    <property type="protein sequence ID" value="RXH80591.1"/>
    <property type="molecule type" value="Genomic_DNA"/>
</dbReference>
<dbReference type="InterPro" id="IPR032675">
    <property type="entry name" value="LRR_dom_sf"/>
</dbReference>
<protein>
    <recommendedName>
        <fullName evidence="4">Leucine-rich repeat-containing N-terminal plant-type domain-containing protein</fullName>
    </recommendedName>
</protein>
<comment type="caution">
    <text evidence="2">The sequence shown here is derived from an EMBL/GenBank/DDBJ whole genome shotgun (WGS) entry which is preliminary data.</text>
</comment>
<sequence>MHGELPPNVGVTLPNLQAFYCGANNFTGPIPPSFSNASRLQILNFAFNDTTDDAACSMEESWRNVLVSVMQIGLSCTEICLGEQMHTDASTSGFVGGAGVITPMPTPTLNRTCPEARLDGFGGRTGVITPLPSGSGRKLAKASPGG</sequence>
<dbReference type="AlphaFoldDB" id="A0A498IGF7"/>
<evidence type="ECO:0000313" key="3">
    <source>
        <dbReference type="Proteomes" id="UP000290289"/>
    </source>
</evidence>
<organism evidence="2 3">
    <name type="scientific">Malus domestica</name>
    <name type="common">Apple</name>
    <name type="synonym">Pyrus malus</name>
    <dbReference type="NCBI Taxonomy" id="3750"/>
    <lineage>
        <taxon>Eukaryota</taxon>
        <taxon>Viridiplantae</taxon>
        <taxon>Streptophyta</taxon>
        <taxon>Embryophyta</taxon>
        <taxon>Tracheophyta</taxon>
        <taxon>Spermatophyta</taxon>
        <taxon>Magnoliopsida</taxon>
        <taxon>eudicotyledons</taxon>
        <taxon>Gunneridae</taxon>
        <taxon>Pentapetalae</taxon>
        <taxon>rosids</taxon>
        <taxon>fabids</taxon>
        <taxon>Rosales</taxon>
        <taxon>Rosaceae</taxon>
        <taxon>Amygdaloideae</taxon>
        <taxon>Maleae</taxon>
        <taxon>Malus</taxon>
    </lineage>
</organism>
<accession>A0A498IGF7</accession>
<dbReference type="Proteomes" id="UP000290289">
    <property type="component" value="Chromosome 12"/>
</dbReference>
<dbReference type="Gene3D" id="3.80.10.10">
    <property type="entry name" value="Ribonuclease Inhibitor"/>
    <property type="match status" value="1"/>
</dbReference>
<evidence type="ECO:0008006" key="4">
    <source>
        <dbReference type="Google" id="ProtNLM"/>
    </source>
</evidence>
<reference evidence="2 3" key="1">
    <citation type="submission" date="2018-10" db="EMBL/GenBank/DDBJ databases">
        <title>A high-quality apple genome assembly.</title>
        <authorList>
            <person name="Hu J."/>
        </authorList>
    </citation>
    <scope>NUCLEOTIDE SEQUENCE [LARGE SCALE GENOMIC DNA]</scope>
    <source>
        <strain evidence="3">cv. HFTH1</strain>
        <tissue evidence="2">Young leaf</tissue>
    </source>
</reference>
<gene>
    <name evidence="2" type="ORF">DVH24_004505</name>
</gene>
<feature type="region of interest" description="Disordered" evidence="1">
    <location>
        <begin position="124"/>
        <end position="146"/>
    </location>
</feature>
<name>A0A498IGF7_MALDO</name>
<proteinExistence type="predicted"/>
<keyword evidence="3" id="KW-1185">Reference proteome</keyword>
<evidence type="ECO:0000313" key="2">
    <source>
        <dbReference type="EMBL" id="RXH80591.1"/>
    </source>
</evidence>